<evidence type="ECO:0000313" key="4">
    <source>
        <dbReference type="Proteomes" id="UP000828390"/>
    </source>
</evidence>
<reference evidence="3" key="2">
    <citation type="submission" date="2020-11" db="EMBL/GenBank/DDBJ databases">
        <authorList>
            <person name="McCartney M.A."/>
            <person name="Auch B."/>
            <person name="Kono T."/>
            <person name="Mallez S."/>
            <person name="Becker A."/>
            <person name="Gohl D.M."/>
            <person name="Silverstein K.A.T."/>
            <person name="Koren S."/>
            <person name="Bechman K.B."/>
            <person name="Herman A."/>
            <person name="Abrahante J.E."/>
            <person name="Garbe J."/>
        </authorList>
    </citation>
    <scope>NUCLEOTIDE SEQUENCE</scope>
    <source>
        <strain evidence="3">Duluth1</strain>
        <tissue evidence="3">Whole animal</tissue>
    </source>
</reference>
<evidence type="ECO:0000313" key="3">
    <source>
        <dbReference type="EMBL" id="KAH3882194.1"/>
    </source>
</evidence>
<evidence type="ECO:0000313" key="2">
    <source>
        <dbReference type="EMBL" id="KAH3878600.1"/>
    </source>
</evidence>
<keyword evidence="1" id="KW-0472">Membrane</keyword>
<organism evidence="3 4">
    <name type="scientific">Dreissena polymorpha</name>
    <name type="common">Zebra mussel</name>
    <name type="synonym">Mytilus polymorpha</name>
    <dbReference type="NCBI Taxonomy" id="45954"/>
    <lineage>
        <taxon>Eukaryota</taxon>
        <taxon>Metazoa</taxon>
        <taxon>Spiralia</taxon>
        <taxon>Lophotrochozoa</taxon>
        <taxon>Mollusca</taxon>
        <taxon>Bivalvia</taxon>
        <taxon>Autobranchia</taxon>
        <taxon>Heteroconchia</taxon>
        <taxon>Euheterodonta</taxon>
        <taxon>Imparidentia</taxon>
        <taxon>Neoheterodontei</taxon>
        <taxon>Myida</taxon>
        <taxon>Dreissenoidea</taxon>
        <taxon>Dreissenidae</taxon>
        <taxon>Dreissena</taxon>
    </lineage>
</organism>
<keyword evidence="1" id="KW-1133">Transmembrane helix</keyword>
<feature type="transmembrane region" description="Helical" evidence="1">
    <location>
        <begin position="15"/>
        <end position="33"/>
    </location>
</feature>
<dbReference type="EMBL" id="JAIWYP010000001">
    <property type="protein sequence ID" value="KAH3878600.1"/>
    <property type="molecule type" value="Genomic_DNA"/>
</dbReference>
<accession>A0A9D4RV48</accession>
<dbReference type="EMBL" id="JAIWYP010000001">
    <property type="protein sequence ID" value="KAH3882194.1"/>
    <property type="molecule type" value="Genomic_DNA"/>
</dbReference>
<dbReference type="AlphaFoldDB" id="A0A9D4RV48"/>
<proteinExistence type="predicted"/>
<evidence type="ECO:0000256" key="1">
    <source>
        <dbReference type="SAM" id="Phobius"/>
    </source>
</evidence>
<comment type="caution">
    <text evidence="3">The sequence shown here is derived from an EMBL/GenBank/DDBJ whole genome shotgun (WGS) entry which is preliminary data.</text>
</comment>
<sequence length="85" mass="9624">MEIGKKLYLFDLEQINFSIVFPGIVSVGVGIVTKQKQLLVTSRFGKNVKLYTITNGCVDAIIKTGYKEEIYQVVISFYTFLHSMP</sequence>
<reference evidence="3" key="1">
    <citation type="journal article" date="2019" name="bioRxiv">
        <title>The Genome of the Zebra Mussel, Dreissena polymorpha: A Resource for Invasive Species Research.</title>
        <authorList>
            <person name="McCartney M.A."/>
            <person name="Auch B."/>
            <person name="Kono T."/>
            <person name="Mallez S."/>
            <person name="Zhang Y."/>
            <person name="Obille A."/>
            <person name="Becker A."/>
            <person name="Abrahante J.E."/>
            <person name="Garbe J."/>
            <person name="Badalamenti J.P."/>
            <person name="Herman A."/>
            <person name="Mangelson H."/>
            <person name="Liachko I."/>
            <person name="Sullivan S."/>
            <person name="Sone E.D."/>
            <person name="Koren S."/>
            <person name="Silverstein K.A.T."/>
            <person name="Beckman K.B."/>
            <person name="Gohl D.M."/>
        </authorList>
    </citation>
    <scope>NUCLEOTIDE SEQUENCE</scope>
    <source>
        <strain evidence="3">Duluth1</strain>
        <tissue evidence="3">Whole animal</tissue>
    </source>
</reference>
<keyword evidence="4" id="KW-1185">Reference proteome</keyword>
<protein>
    <submittedName>
        <fullName evidence="3">Uncharacterized protein</fullName>
    </submittedName>
</protein>
<dbReference type="Proteomes" id="UP000828390">
    <property type="component" value="Unassembled WGS sequence"/>
</dbReference>
<gene>
    <name evidence="2" type="ORF">DPMN_002497</name>
    <name evidence="3" type="ORF">DPMN_006126</name>
</gene>
<name>A0A9D4RV48_DREPO</name>
<keyword evidence="1" id="KW-0812">Transmembrane</keyword>